<evidence type="ECO:0000313" key="9">
    <source>
        <dbReference type="Proteomes" id="UP000779507"/>
    </source>
</evidence>
<dbReference type="PANTHER" id="PTHR30026:SF20">
    <property type="entry name" value="OUTER MEMBRANE PROTEIN TOLC"/>
    <property type="match status" value="1"/>
</dbReference>
<evidence type="ECO:0000313" key="8">
    <source>
        <dbReference type="EMBL" id="NRT19602.1"/>
    </source>
</evidence>
<evidence type="ECO:0000256" key="5">
    <source>
        <dbReference type="ARBA" id="ARBA00022692"/>
    </source>
</evidence>
<protein>
    <submittedName>
        <fullName evidence="8">Outer membrane protein</fullName>
    </submittedName>
</protein>
<keyword evidence="3" id="KW-0813">Transport</keyword>
<accession>A0ABX2FQZ2</accession>
<keyword evidence="9" id="KW-1185">Reference proteome</keyword>
<name>A0ABX2FQZ2_9BACT</name>
<dbReference type="PANTHER" id="PTHR30026">
    <property type="entry name" value="OUTER MEMBRANE PROTEIN TOLC"/>
    <property type="match status" value="1"/>
</dbReference>
<keyword evidence="4" id="KW-1134">Transmembrane beta strand</keyword>
<dbReference type="Pfam" id="PF02321">
    <property type="entry name" value="OEP"/>
    <property type="match status" value="2"/>
</dbReference>
<comment type="subcellular location">
    <subcellularLocation>
        <location evidence="1">Cell outer membrane</location>
    </subcellularLocation>
</comment>
<dbReference type="SUPFAM" id="SSF56954">
    <property type="entry name" value="Outer membrane efflux proteins (OEP)"/>
    <property type="match status" value="1"/>
</dbReference>
<dbReference type="InterPro" id="IPR003423">
    <property type="entry name" value="OMP_efflux"/>
</dbReference>
<dbReference type="Proteomes" id="UP000779507">
    <property type="component" value="Unassembled WGS sequence"/>
</dbReference>
<evidence type="ECO:0000256" key="6">
    <source>
        <dbReference type="ARBA" id="ARBA00023136"/>
    </source>
</evidence>
<dbReference type="EMBL" id="JABSNP010000010">
    <property type="protein sequence ID" value="NRT19602.1"/>
    <property type="molecule type" value="Genomic_DNA"/>
</dbReference>
<reference evidence="8 9" key="1">
    <citation type="submission" date="2020-05" db="EMBL/GenBank/DDBJ databases">
        <title>Genomic Encyclopedia of Type Strains, Phase IV (KMG-V): Genome sequencing to study the core and pangenomes of soil and plant-associated prokaryotes.</title>
        <authorList>
            <person name="Whitman W."/>
        </authorList>
    </citation>
    <scope>NUCLEOTIDE SEQUENCE [LARGE SCALE GENOMIC DNA]</scope>
    <source>
        <strain evidence="8 9">9A</strain>
    </source>
</reference>
<dbReference type="RefSeq" id="WP_173810317.1">
    <property type="nucleotide sequence ID" value="NZ_JABSNP010000010.1"/>
</dbReference>
<sequence>MNRKTAVLQGHRTGDKCLRIGQQPIGPGWPKGAGLLGLLLLLSTTGRAQPVGVVGGPPPGHAPLTLPECIALAQARNVAAQRADLNTTASRAALLQFRANRYPTLNGNSGYNYSAGRSVDPGTNQFVNQHVGSVSASLTSAVTVFNGGRIQHTIRQYEKDLAATRLDAETARLDLALQVLQGYVAVLQAQEQLQTALVQHAETAAQLARTRQLLAAGSVPETSVLQVQAQLATDQLTATAAANALATALLTLRQLVEEPARPDFAIALPTQPVPLGADTLSPGALYDTALGTQPQVRGASLRAESAGLGVRAARSQLLPRLALSGSLATTYSSARNLYTYQTVTQQQVVGYLGNDLAQPVYAGVPITTGTSGGYTLGSQFHDNFNPSVGLSLSVPILNNLAVRRTIQVAEIAVASAALDERDTRNQLRKAVEQAQNDGQAAGRRAAAAREARRFQDQAYRNMAVKYRLGAANAQDLLIEKNKLASAQSEQTQAKYNYLLALKVLDFYLGKPLTL</sequence>
<keyword evidence="6" id="KW-0472">Membrane</keyword>
<proteinExistence type="inferred from homology"/>
<organism evidence="8 9">
    <name type="scientific">Hymenobacter caeli</name>
    <dbReference type="NCBI Taxonomy" id="2735894"/>
    <lineage>
        <taxon>Bacteria</taxon>
        <taxon>Pseudomonadati</taxon>
        <taxon>Bacteroidota</taxon>
        <taxon>Cytophagia</taxon>
        <taxon>Cytophagales</taxon>
        <taxon>Hymenobacteraceae</taxon>
        <taxon>Hymenobacter</taxon>
    </lineage>
</organism>
<evidence type="ECO:0000256" key="1">
    <source>
        <dbReference type="ARBA" id="ARBA00004442"/>
    </source>
</evidence>
<evidence type="ECO:0000256" key="2">
    <source>
        <dbReference type="ARBA" id="ARBA00007613"/>
    </source>
</evidence>
<gene>
    <name evidence="8" type="ORF">HNP98_002434</name>
</gene>
<evidence type="ECO:0000256" key="7">
    <source>
        <dbReference type="ARBA" id="ARBA00023237"/>
    </source>
</evidence>
<keyword evidence="5" id="KW-0812">Transmembrane</keyword>
<comment type="similarity">
    <text evidence="2">Belongs to the outer membrane factor (OMF) (TC 1.B.17) family.</text>
</comment>
<evidence type="ECO:0000256" key="4">
    <source>
        <dbReference type="ARBA" id="ARBA00022452"/>
    </source>
</evidence>
<keyword evidence="7" id="KW-0998">Cell outer membrane</keyword>
<evidence type="ECO:0000256" key="3">
    <source>
        <dbReference type="ARBA" id="ARBA00022448"/>
    </source>
</evidence>
<dbReference type="Gene3D" id="1.20.1600.10">
    <property type="entry name" value="Outer membrane efflux proteins (OEP)"/>
    <property type="match status" value="1"/>
</dbReference>
<dbReference type="InterPro" id="IPR051906">
    <property type="entry name" value="TolC-like"/>
</dbReference>
<comment type="caution">
    <text evidence="8">The sequence shown here is derived from an EMBL/GenBank/DDBJ whole genome shotgun (WGS) entry which is preliminary data.</text>
</comment>